<organism evidence="2">
    <name type="scientific">OCS116 cluster bacterium</name>
    <dbReference type="NCBI Taxonomy" id="2030921"/>
    <lineage>
        <taxon>Bacteria</taxon>
        <taxon>Pseudomonadati</taxon>
        <taxon>Pseudomonadota</taxon>
        <taxon>Alphaproteobacteria</taxon>
        <taxon>OCS116 cluster</taxon>
    </lineage>
</organism>
<name>A0A2A4ZA66_9PROT</name>
<dbReference type="EMBL" id="NVUS01000001">
    <property type="protein sequence ID" value="PCJ03670.1"/>
    <property type="molecule type" value="Genomic_DNA"/>
</dbReference>
<keyword evidence="1" id="KW-0472">Membrane</keyword>
<protein>
    <submittedName>
        <fullName evidence="2">Dihydroxy-acid dehydratase</fullName>
    </submittedName>
</protein>
<comment type="caution">
    <text evidence="2">The sequence shown here is derived from an EMBL/GenBank/DDBJ whole genome shotgun (WGS) entry which is preliminary data.</text>
</comment>
<feature type="transmembrane region" description="Helical" evidence="1">
    <location>
        <begin position="16"/>
        <end position="38"/>
    </location>
</feature>
<reference key="1">
    <citation type="submission" date="2017-08" db="EMBL/GenBank/DDBJ databases">
        <title>A dynamic microbial community with high functional redundancy inhabits the cold, oxic subseafloor aquifer.</title>
        <authorList>
            <person name="Tully B.J."/>
            <person name="Wheat C.G."/>
            <person name="Glazer B.T."/>
            <person name="Huber J.A."/>
        </authorList>
    </citation>
    <scope>NUCLEOTIDE SEQUENCE [LARGE SCALE GENOMIC DNA]</scope>
</reference>
<dbReference type="AlphaFoldDB" id="A0A2A4ZA66"/>
<keyword evidence="1" id="KW-0812">Transmembrane</keyword>
<evidence type="ECO:0000256" key="1">
    <source>
        <dbReference type="SAM" id="Phobius"/>
    </source>
</evidence>
<sequence length="41" mass="4557">METNRDDRSEIDVYGMLPWVCGIAMAAIILGIMFWVAAPIS</sequence>
<gene>
    <name evidence="2" type="ORF">COB13_00050</name>
</gene>
<evidence type="ECO:0000313" key="2">
    <source>
        <dbReference type="EMBL" id="PCJ03670.1"/>
    </source>
</evidence>
<proteinExistence type="predicted"/>
<keyword evidence="1" id="KW-1133">Transmembrane helix</keyword>
<reference evidence="2" key="2">
    <citation type="journal article" date="2018" name="ISME J.">
        <title>A dynamic microbial community with high functional redundancy inhabits the cold, oxic subseafloor aquifer.</title>
        <authorList>
            <person name="Tully B.J."/>
            <person name="Wheat C.G."/>
            <person name="Glazer B.T."/>
            <person name="Huber J.A."/>
        </authorList>
    </citation>
    <scope>NUCLEOTIDE SEQUENCE</scope>
    <source>
        <strain evidence="2">NORP83</strain>
    </source>
</reference>
<accession>A0A2A4ZA66</accession>